<dbReference type="EMBL" id="BOPF01000008">
    <property type="protein sequence ID" value="GIJ45815.1"/>
    <property type="molecule type" value="Genomic_DNA"/>
</dbReference>
<dbReference type="RefSeq" id="WP_203899353.1">
    <property type="nucleotide sequence ID" value="NZ_BOPF01000008.1"/>
</dbReference>
<dbReference type="AlphaFoldDB" id="A0A8J3YKU0"/>
<name>A0A8J3YKU0_9ACTN</name>
<comment type="caution">
    <text evidence="1">The sequence shown here is derived from an EMBL/GenBank/DDBJ whole genome shotgun (WGS) entry which is preliminary data.</text>
</comment>
<organism evidence="1 2">
    <name type="scientific">Virgisporangium aliadipatigenens</name>
    <dbReference type="NCBI Taxonomy" id="741659"/>
    <lineage>
        <taxon>Bacteria</taxon>
        <taxon>Bacillati</taxon>
        <taxon>Actinomycetota</taxon>
        <taxon>Actinomycetes</taxon>
        <taxon>Micromonosporales</taxon>
        <taxon>Micromonosporaceae</taxon>
        <taxon>Virgisporangium</taxon>
    </lineage>
</organism>
<evidence type="ECO:0000313" key="2">
    <source>
        <dbReference type="Proteomes" id="UP000619260"/>
    </source>
</evidence>
<reference evidence="1" key="1">
    <citation type="submission" date="2021-01" db="EMBL/GenBank/DDBJ databases">
        <title>Whole genome shotgun sequence of Virgisporangium aliadipatigenens NBRC 105644.</title>
        <authorList>
            <person name="Komaki H."/>
            <person name="Tamura T."/>
        </authorList>
    </citation>
    <scope>NUCLEOTIDE SEQUENCE</scope>
    <source>
        <strain evidence="1">NBRC 105644</strain>
    </source>
</reference>
<sequence>MKIDGQVEPILRKLFAGAVRRDPEQITTQIQALGSDDAVRKAVELAIAVTGYVLLDVHGGKPTDEQLRVIADDMARIEEWAGFSAEEIGTFLSRVVAGEPLAGALPQDTATMLTFIVPGVLLSGFRTKPENWWDYLDRAEAAIERG</sequence>
<proteinExistence type="predicted"/>
<accession>A0A8J3YKU0</accession>
<gene>
    <name evidence="1" type="ORF">Val02_27010</name>
</gene>
<keyword evidence="2" id="KW-1185">Reference proteome</keyword>
<evidence type="ECO:0000313" key="1">
    <source>
        <dbReference type="EMBL" id="GIJ45815.1"/>
    </source>
</evidence>
<dbReference type="Proteomes" id="UP000619260">
    <property type="component" value="Unassembled WGS sequence"/>
</dbReference>
<protein>
    <submittedName>
        <fullName evidence="1">Uncharacterized protein</fullName>
    </submittedName>
</protein>